<dbReference type="InterPro" id="IPR025565">
    <property type="entry name" value="DUF4328"/>
</dbReference>
<dbReference type="Proteomes" id="UP000619238">
    <property type="component" value="Unassembled WGS sequence"/>
</dbReference>
<gene>
    <name evidence="3" type="ORF">H2O64_18250</name>
</gene>
<proteinExistence type="predicted"/>
<reference evidence="3 4" key="1">
    <citation type="submission" date="2020-07" db="EMBL/GenBank/DDBJ databases">
        <title>Description of Kordia aestuariivivens sp. nov., isolated from a tidal flat.</title>
        <authorList>
            <person name="Park S."/>
            <person name="Yoon J.-H."/>
        </authorList>
    </citation>
    <scope>NUCLEOTIDE SEQUENCE [LARGE SCALE GENOMIC DNA]</scope>
    <source>
        <strain evidence="3 4">YSTF-M3</strain>
    </source>
</reference>
<keyword evidence="1" id="KW-0472">Membrane</keyword>
<feature type="transmembrane region" description="Helical" evidence="1">
    <location>
        <begin position="18"/>
        <end position="38"/>
    </location>
</feature>
<accession>A0ABR7QDK4</accession>
<dbReference type="RefSeq" id="WP_187563658.1">
    <property type="nucleotide sequence ID" value="NZ_JACGWS010000012.1"/>
</dbReference>
<keyword evidence="1" id="KW-1133">Transmembrane helix</keyword>
<protein>
    <submittedName>
        <fullName evidence="3">DUF4328 domain-containing protein</fullName>
    </submittedName>
</protein>
<comment type="caution">
    <text evidence="3">The sequence shown here is derived from an EMBL/GenBank/DDBJ whole genome shotgun (WGS) entry which is preliminary data.</text>
</comment>
<evidence type="ECO:0000313" key="4">
    <source>
        <dbReference type="Proteomes" id="UP000619238"/>
    </source>
</evidence>
<keyword evidence="1" id="KW-0812">Transmembrane</keyword>
<evidence type="ECO:0000256" key="1">
    <source>
        <dbReference type="SAM" id="Phobius"/>
    </source>
</evidence>
<feature type="transmembrane region" description="Helical" evidence="1">
    <location>
        <begin position="58"/>
        <end position="82"/>
    </location>
</feature>
<organism evidence="3 4">
    <name type="scientific">Kordia aestuariivivens</name>
    <dbReference type="NCBI Taxonomy" id="2759037"/>
    <lineage>
        <taxon>Bacteria</taxon>
        <taxon>Pseudomonadati</taxon>
        <taxon>Bacteroidota</taxon>
        <taxon>Flavobacteriia</taxon>
        <taxon>Flavobacteriales</taxon>
        <taxon>Flavobacteriaceae</taxon>
        <taxon>Kordia</taxon>
    </lineage>
</organism>
<name>A0ABR7QDK4_9FLAO</name>
<keyword evidence="4" id="KW-1185">Reference proteome</keyword>
<sequence length="231" mass="26886">MEEEIKDNSQRSKDITMVFYTFIAIDIIAILLIIYQSYVLQSYEEDPTNMSTIELLDIVVPVMRIVQFVIHIVSIVFFVRWFKRAYGNLIRKHQPMEYSENGSAWGFFIPIVSLYRPITTAKEIYLKTQYAIREYNSNLKVDTDTSFIVIWWIFMIFNNMFSSYSSRKYDNAFDIASFVDANAYAIISDVIDVVGIVLALYVIYKITKVETLLRDTNESVSSIDEIGTVIE</sequence>
<dbReference type="EMBL" id="JACGWS010000012">
    <property type="protein sequence ID" value="MBC8756620.1"/>
    <property type="molecule type" value="Genomic_DNA"/>
</dbReference>
<feature type="transmembrane region" description="Helical" evidence="1">
    <location>
        <begin position="184"/>
        <end position="204"/>
    </location>
</feature>
<feature type="domain" description="DUF4328" evidence="2">
    <location>
        <begin position="50"/>
        <end position="207"/>
    </location>
</feature>
<feature type="transmembrane region" description="Helical" evidence="1">
    <location>
        <begin position="145"/>
        <end position="164"/>
    </location>
</feature>
<evidence type="ECO:0000313" key="3">
    <source>
        <dbReference type="EMBL" id="MBC8756620.1"/>
    </source>
</evidence>
<evidence type="ECO:0000259" key="2">
    <source>
        <dbReference type="Pfam" id="PF14219"/>
    </source>
</evidence>
<dbReference type="Pfam" id="PF14219">
    <property type="entry name" value="DUF4328"/>
    <property type="match status" value="1"/>
</dbReference>